<reference evidence="13" key="1">
    <citation type="submission" date="2013-03" db="EMBL/GenBank/DDBJ databases">
        <title>Genome sequence of Chthonomonas calidirosea, the first sequenced genome from the Armatimonadetes phylum (formally candidate division OP10).</title>
        <authorList>
            <person name="Lee K.C.Y."/>
            <person name="Morgan X.C."/>
            <person name="Dunfield P.F."/>
            <person name="Tamas I."/>
            <person name="Houghton K.M."/>
            <person name="Vyssotski M."/>
            <person name="Ryan J.L.J."/>
            <person name="Lagutin K."/>
            <person name="McDonald I.R."/>
            <person name="Stott M.B."/>
        </authorList>
    </citation>
    <scope>NUCLEOTIDE SEQUENCE [LARGE SCALE GENOMIC DNA]</scope>
    <source>
        <strain evidence="13">DSM 23976 / ICMP 18418 / T49</strain>
    </source>
</reference>
<dbReference type="SUPFAM" id="SSF49785">
    <property type="entry name" value="Galactose-binding domain-like"/>
    <property type="match status" value="1"/>
</dbReference>
<dbReference type="Pfam" id="PF00331">
    <property type="entry name" value="Glyco_hydro_10"/>
    <property type="match status" value="1"/>
</dbReference>
<dbReference type="Proteomes" id="UP000014227">
    <property type="component" value="Chromosome I"/>
</dbReference>
<dbReference type="InterPro" id="IPR044846">
    <property type="entry name" value="GH10"/>
</dbReference>
<evidence type="ECO:0000256" key="9">
    <source>
        <dbReference type="PROSITE-ProRule" id="PRU10061"/>
    </source>
</evidence>
<evidence type="ECO:0000256" key="5">
    <source>
        <dbReference type="ARBA" id="ARBA00022801"/>
    </source>
</evidence>
<dbReference type="AlphaFoldDB" id="S0ETI5"/>
<evidence type="ECO:0000256" key="6">
    <source>
        <dbReference type="ARBA" id="ARBA00023277"/>
    </source>
</evidence>
<evidence type="ECO:0000256" key="2">
    <source>
        <dbReference type="ARBA" id="ARBA00007495"/>
    </source>
</evidence>
<keyword evidence="8 10" id="KW-0624">Polysaccharide degradation</keyword>
<proteinExistence type="inferred from homology"/>
<protein>
    <recommendedName>
        <fullName evidence="10">Beta-xylanase</fullName>
        <ecNumber evidence="10">3.2.1.8</ecNumber>
    </recommendedName>
</protein>
<dbReference type="SUPFAM" id="SSF51445">
    <property type="entry name" value="(Trans)glycosidases"/>
    <property type="match status" value="1"/>
</dbReference>
<keyword evidence="7 10" id="KW-0326">Glycosidase</keyword>
<evidence type="ECO:0000259" key="11">
    <source>
        <dbReference type="PROSITE" id="PS51760"/>
    </source>
</evidence>
<evidence type="ECO:0000313" key="12">
    <source>
        <dbReference type="EMBL" id="CCW34445.1"/>
    </source>
</evidence>
<dbReference type="Gene3D" id="2.60.120.260">
    <property type="entry name" value="Galactose-binding domain-like"/>
    <property type="match status" value="1"/>
</dbReference>
<feature type="domain" description="GH10" evidence="11">
    <location>
        <begin position="249"/>
        <end position="532"/>
    </location>
</feature>
<dbReference type="SMART" id="SM00633">
    <property type="entry name" value="Glyco_10"/>
    <property type="match status" value="1"/>
</dbReference>
<keyword evidence="5 10" id="KW-0378">Hydrolase</keyword>
<dbReference type="PROSITE" id="PS00591">
    <property type="entry name" value="GH10_1"/>
    <property type="match status" value="1"/>
</dbReference>
<dbReference type="RefSeq" id="WP_016482007.1">
    <property type="nucleotide sequence ID" value="NC_021487.1"/>
</dbReference>
<dbReference type="InterPro" id="IPR001000">
    <property type="entry name" value="GH10_dom"/>
</dbReference>
<evidence type="ECO:0000256" key="10">
    <source>
        <dbReference type="RuleBase" id="RU361174"/>
    </source>
</evidence>
<dbReference type="HOGENOM" id="CLU_026280_0_0_0"/>
<name>S0ETI5_CHTCT</name>
<dbReference type="EMBL" id="HF951689">
    <property type="protein sequence ID" value="CCW34445.1"/>
    <property type="molecule type" value="Genomic_DNA"/>
</dbReference>
<evidence type="ECO:0000256" key="4">
    <source>
        <dbReference type="ARBA" id="ARBA00022729"/>
    </source>
</evidence>
<dbReference type="GO" id="GO:0031176">
    <property type="term" value="F:endo-1,4-beta-xylanase activity"/>
    <property type="evidence" value="ECO:0007669"/>
    <property type="project" value="UniProtKB-EC"/>
</dbReference>
<dbReference type="Gene3D" id="3.20.20.80">
    <property type="entry name" value="Glycosidases"/>
    <property type="match status" value="1"/>
</dbReference>
<dbReference type="KEGG" id="ccz:CCALI_00619"/>
<dbReference type="PRINTS" id="PR00134">
    <property type="entry name" value="GLHYDRLASE10"/>
</dbReference>
<dbReference type="PATRIC" id="fig|1303518.3.peg.622"/>
<dbReference type="PROSITE" id="PS51760">
    <property type="entry name" value="GH10_2"/>
    <property type="match status" value="1"/>
</dbReference>
<dbReference type="InterPro" id="IPR017853">
    <property type="entry name" value="GH"/>
</dbReference>
<keyword evidence="4" id="KW-0732">Signal</keyword>
<keyword evidence="3 12" id="KW-0858">Xylan degradation</keyword>
<dbReference type="PANTHER" id="PTHR31490">
    <property type="entry name" value="GLYCOSYL HYDROLASE"/>
    <property type="match status" value="1"/>
</dbReference>
<dbReference type="EC" id="3.2.1.8" evidence="10"/>
<dbReference type="InterPro" id="IPR031158">
    <property type="entry name" value="GH10_AS"/>
</dbReference>
<evidence type="ECO:0000256" key="8">
    <source>
        <dbReference type="ARBA" id="ARBA00023326"/>
    </source>
</evidence>
<evidence type="ECO:0000256" key="7">
    <source>
        <dbReference type="ARBA" id="ARBA00023295"/>
    </source>
</evidence>
<gene>
    <name evidence="12" type="ORF">CCALI_00619</name>
</gene>
<dbReference type="GO" id="GO:0045493">
    <property type="term" value="P:xylan catabolic process"/>
    <property type="evidence" value="ECO:0007669"/>
    <property type="project" value="UniProtKB-KW"/>
</dbReference>
<evidence type="ECO:0000313" key="13">
    <source>
        <dbReference type="Proteomes" id="UP000014227"/>
    </source>
</evidence>
<comment type="catalytic activity">
    <reaction evidence="1 10">
        <text>Endohydrolysis of (1-&gt;4)-beta-D-xylosidic linkages in xylans.</text>
        <dbReference type="EC" id="3.2.1.8"/>
    </reaction>
</comment>
<dbReference type="eggNOG" id="COG3693">
    <property type="taxonomic scope" value="Bacteria"/>
</dbReference>
<dbReference type="InParanoid" id="S0ETI5"/>
<dbReference type="InterPro" id="IPR008979">
    <property type="entry name" value="Galactose-bd-like_sf"/>
</dbReference>
<evidence type="ECO:0000256" key="1">
    <source>
        <dbReference type="ARBA" id="ARBA00000681"/>
    </source>
</evidence>
<comment type="similarity">
    <text evidence="2 10">Belongs to the glycosyl hydrolase 10 (cellulase F) family.</text>
</comment>
<evidence type="ECO:0000256" key="3">
    <source>
        <dbReference type="ARBA" id="ARBA00022651"/>
    </source>
</evidence>
<dbReference type="PANTHER" id="PTHR31490:SF88">
    <property type="entry name" value="BETA-XYLANASE"/>
    <property type="match status" value="1"/>
</dbReference>
<dbReference type="STRING" id="454171.CP488_00535"/>
<keyword evidence="6 10" id="KW-0119">Carbohydrate metabolism</keyword>
<sequence length="589" mass="66599">MTRTILETAVMLLLGFFVMRSAAGLPPYTRILPDGPPQLTWLTNTPNLLQGQVVSVEGQPFTEALELQTLAKPQNPWDAQIVIPTVAPVHKGDVLLGIFYVRSLKAANAQTEFIFERAGEPYTKSVEFDVQCQAQWQKFYVPFKSVEDYTPGEAHVCFRLGYAPQTLLIGGIELRDYGPNISLSDLPTTPVHYDGEEPNAAWRKEAEARIRQIRMAPITIEVLDSSGKPVPGAQVHIAMLRHAFPFGSAVNAVDLLGNTPDDEQYRQTILKLFNRATIENQLKWQWWVFDRQTGPKAVQWLNDHHISVRGHNLVWPTWRYVPANVAALKDDPKALAQAIDDHIRDELGALKGQCAEWDVVNEPVDNHEVYDALGGLDAVVHWYQLAHEIDPTTRLFINDYNILAAGGTDINHQNRYAEIIQYLLDHHAPLQGIGVQCHFGRNLTPPTRILQILDRFAKFGLPIEVTELDINVSDPQTQARYMRDFLTAAFSHPAVSGIVMWGFWEGAHWIPQAALFSKDWRIRPVGQAWEDMVFHRWWTDEKLTTNAKGICTTRGFLGDYVITVNQNGKVQTMNATLEKPMLQLVIRMP</sequence>
<organism evidence="12 13">
    <name type="scientific">Chthonomonas calidirosea (strain DSM 23976 / ICMP 18418 / T49)</name>
    <dbReference type="NCBI Taxonomy" id="1303518"/>
    <lineage>
        <taxon>Bacteria</taxon>
        <taxon>Bacillati</taxon>
        <taxon>Armatimonadota</taxon>
        <taxon>Chthonomonadia</taxon>
        <taxon>Chthonomonadales</taxon>
        <taxon>Chthonomonadaceae</taxon>
        <taxon>Chthonomonas</taxon>
    </lineage>
</organism>
<accession>S0ETI5</accession>
<keyword evidence="13" id="KW-1185">Reference proteome</keyword>
<feature type="active site" description="Nucleophile" evidence="9">
    <location>
        <position position="467"/>
    </location>
</feature>